<sequence length="43" mass="4279">MTTCSQRMRAAAVAPVPGAPQPVPVVVDAPPRPLAVGAVGDVE</sequence>
<dbReference type="Proteomes" id="UP000265618">
    <property type="component" value="Unassembled WGS sequence"/>
</dbReference>
<name>A0A391NXX1_9EUKA</name>
<feature type="non-terminal residue" evidence="1">
    <location>
        <position position="1"/>
    </location>
</feature>
<protein>
    <submittedName>
        <fullName evidence="1">Uncharacterized protein</fullName>
    </submittedName>
</protein>
<dbReference type="EMBL" id="BDIP01008541">
    <property type="protein sequence ID" value="GCA64776.1"/>
    <property type="molecule type" value="Genomic_DNA"/>
</dbReference>
<gene>
    <name evidence="1" type="ORF">KIPB_015356</name>
</gene>
<reference evidence="1 2" key="1">
    <citation type="journal article" date="2018" name="PLoS ONE">
        <title>The draft genome of Kipferlia bialata reveals reductive genome evolution in fornicate parasites.</title>
        <authorList>
            <person name="Tanifuji G."/>
            <person name="Takabayashi S."/>
            <person name="Kume K."/>
            <person name="Takagi M."/>
            <person name="Nakayama T."/>
            <person name="Kamikawa R."/>
            <person name="Inagaki Y."/>
            <person name="Hashimoto T."/>
        </authorList>
    </citation>
    <scope>NUCLEOTIDE SEQUENCE [LARGE SCALE GENOMIC DNA]</scope>
    <source>
        <strain evidence="1">NY0173</strain>
    </source>
</reference>
<organism evidence="1 2">
    <name type="scientific">Kipferlia bialata</name>
    <dbReference type="NCBI Taxonomy" id="797122"/>
    <lineage>
        <taxon>Eukaryota</taxon>
        <taxon>Metamonada</taxon>
        <taxon>Carpediemonas-like organisms</taxon>
        <taxon>Kipferlia</taxon>
    </lineage>
</organism>
<accession>A0A391NXX1</accession>
<evidence type="ECO:0000313" key="1">
    <source>
        <dbReference type="EMBL" id="GCA64776.1"/>
    </source>
</evidence>
<keyword evidence="2" id="KW-1185">Reference proteome</keyword>
<comment type="caution">
    <text evidence="1">The sequence shown here is derived from an EMBL/GenBank/DDBJ whole genome shotgun (WGS) entry which is preliminary data.</text>
</comment>
<evidence type="ECO:0000313" key="2">
    <source>
        <dbReference type="Proteomes" id="UP000265618"/>
    </source>
</evidence>
<dbReference type="AlphaFoldDB" id="A0A391NXX1"/>
<proteinExistence type="predicted"/>